<dbReference type="Gene3D" id="3.10.450.40">
    <property type="match status" value="1"/>
</dbReference>
<accession>A0A239C9A4</accession>
<keyword evidence="3" id="KW-1185">Reference proteome</keyword>
<feature type="domain" description="IraD/Gp25-like" evidence="1">
    <location>
        <begin position="19"/>
        <end position="105"/>
    </location>
</feature>
<dbReference type="OrthoDB" id="9814725at2"/>
<evidence type="ECO:0000313" key="2">
    <source>
        <dbReference type="EMBL" id="SNS16201.1"/>
    </source>
</evidence>
<dbReference type="AlphaFoldDB" id="A0A239C9A4"/>
<dbReference type="RefSeq" id="WP_089275191.1">
    <property type="nucleotide sequence ID" value="NZ_FZOC01000007.1"/>
</dbReference>
<dbReference type="EMBL" id="FZOC01000007">
    <property type="protein sequence ID" value="SNS16201.1"/>
    <property type="molecule type" value="Genomic_DNA"/>
</dbReference>
<protein>
    <recommendedName>
        <fullName evidence="1">IraD/Gp25-like domain-containing protein</fullName>
    </recommendedName>
</protein>
<reference evidence="2 3" key="1">
    <citation type="submission" date="2017-06" db="EMBL/GenBank/DDBJ databases">
        <authorList>
            <person name="Kim H.J."/>
            <person name="Triplett B.A."/>
        </authorList>
    </citation>
    <scope>NUCLEOTIDE SEQUENCE [LARGE SCALE GENOMIC DNA]</scope>
    <source>
        <strain evidence="2 3">DSM 13116</strain>
    </source>
</reference>
<evidence type="ECO:0000259" key="1">
    <source>
        <dbReference type="Pfam" id="PF04965"/>
    </source>
</evidence>
<dbReference type="Pfam" id="PF04965">
    <property type="entry name" value="GPW_gp25"/>
    <property type="match status" value="1"/>
</dbReference>
<dbReference type="Proteomes" id="UP000198324">
    <property type="component" value="Unassembled WGS sequence"/>
</dbReference>
<sequence>MEYDVLAAPSGAIAFGARGLAEIAQNIRIILSTLAWSCPLDRKFAGGAGYLDSPLPLTTAARVASIIETVEQHEPRVRVTAVTFEADPSSALDGIVYPRIRFALRKGVSL</sequence>
<evidence type="ECO:0000313" key="3">
    <source>
        <dbReference type="Proteomes" id="UP000198324"/>
    </source>
</evidence>
<proteinExistence type="predicted"/>
<name>A0A239C9A4_9BACT</name>
<organism evidence="2 3">
    <name type="scientific">Humidesulfovibrio mexicanus</name>
    <dbReference type="NCBI Taxonomy" id="147047"/>
    <lineage>
        <taxon>Bacteria</taxon>
        <taxon>Pseudomonadati</taxon>
        <taxon>Thermodesulfobacteriota</taxon>
        <taxon>Desulfovibrionia</taxon>
        <taxon>Desulfovibrionales</taxon>
        <taxon>Desulfovibrionaceae</taxon>
        <taxon>Humidesulfovibrio</taxon>
    </lineage>
</organism>
<gene>
    <name evidence="2" type="ORF">SAMN04488503_2999</name>
</gene>
<dbReference type="InterPro" id="IPR007048">
    <property type="entry name" value="IraD/Gp25-like"/>
</dbReference>
<dbReference type="SUPFAM" id="SSF160719">
    <property type="entry name" value="gpW/gp25-like"/>
    <property type="match status" value="1"/>
</dbReference>